<dbReference type="EMBL" id="AP026866">
    <property type="protein sequence ID" value="BDS06257.1"/>
    <property type="molecule type" value="Genomic_DNA"/>
</dbReference>
<feature type="compositionally biased region" description="Polar residues" evidence="1">
    <location>
        <begin position="89"/>
        <end position="105"/>
    </location>
</feature>
<sequence length="367" mass="38228">MSQQGIFSIAPDAQPSAQNGSSNGSYNGQNGSPFASAGNQSDQNSPFAAVTKDSPFQHVAQPAAEERGAIPQPRPEGQPPALGVAADSPVTNRSEQPQQEASQPNAFEAAHNGAGGPFQMNGFSEQQGGQFMEAAPVAPAAKESSPFVAVNAQHDQHDYEAAKAGLEPQQDFAAVQPRYQVSEPAAQEPRATQPLQQAQPTQAMQSAQPAQSEPAYQAAPAPAPALQATASTPEPRQEQAAPKPQPFAASSSRSSSTGFQQLELRAIFGVDHILTVDEILQRARTLPGIRNVAVVNADESSALSNFRQALQGMGFGNSDEMKLSSGGGSVDFLTEGDATVAVLHEGGYGPGVQETLIIVAREIGKLV</sequence>
<feature type="region of interest" description="Disordered" evidence="1">
    <location>
        <begin position="183"/>
        <end position="254"/>
    </location>
</feature>
<protein>
    <submittedName>
        <fullName evidence="2">Uncharacterized protein</fullName>
    </submittedName>
</protein>
<feature type="region of interest" description="Disordered" evidence="1">
    <location>
        <begin position="1"/>
        <end position="143"/>
    </location>
</feature>
<dbReference type="KEGG" id="osu:NT6N_12970"/>
<proteinExistence type="predicted"/>
<organism evidence="2">
    <name type="scientific">Oceaniferula spumae</name>
    <dbReference type="NCBI Taxonomy" id="2979115"/>
    <lineage>
        <taxon>Bacteria</taxon>
        <taxon>Pseudomonadati</taxon>
        <taxon>Verrucomicrobiota</taxon>
        <taxon>Verrucomicrobiia</taxon>
        <taxon>Verrucomicrobiales</taxon>
        <taxon>Verrucomicrobiaceae</taxon>
        <taxon>Oceaniferula</taxon>
    </lineage>
</organism>
<reference evidence="2" key="1">
    <citation type="submission" date="2024-07" db="EMBL/GenBank/DDBJ databases">
        <title>Complete genome sequence of Verrucomicrobiaceae bacterium NT6N.</title>
        <authorList>
            <person name="Huang C."/>
            <person name="Takami H."/>
            <person name="Hamasaki K."/>
        </authorList>
    </citation>
    <scope>NUCLEOTIDE SEQUENCE</scope>
    <source>
        <strain evidence="2">NT6N</strain>
    </source>
</reference>
<dbReference type="AlphaFoldDB" id="A0AAT9FJY1"/>
<accession>A0AAT9FJY1</accession>
<feature type="compositionally biased region" description="Low complexity" evidence="1">
    <location>
        <begin position="18"/>
        <end position="32"/>
    </location>
</feature>
<gene>
    <name evidence="2" type="ORF">NT6N_12970</name>
</gene>
<name>A0AAT9FJY1_9BACT</name>
<evidence type="ECO:0000256" key="1">
    <source>
        <dbReference type="SAM" id="MobiDB-lite"/>
    </source>
</evidence>
<feature type="compositionally biased region" description="Polar residues" evidence="1">
    <location>
        <begin position="37"/>
        <end position="46"/>
    </location>
</feature>
<evidence type="ECO:0000313" key="2">
    <source>
        <dbReference type="EMBL" id="BDS06257.1"/>
    </source>
</evidence>
<feature type="compositionally biased region" description="Low complexity" evidence="1">
    <location>
        <begin position="191"/>
        <end position="233"/>
    </location>
</feature>